<protein>
    <submittedName>
        <fullName evidence="2">Uncharacterized protein</fullName>
    </submittedName>
</protein>
<feature type="non-terminal residue" evidence="2">
    <location>
        <position position="1"/>
    </location>
</feature>
<feature type="transmembrane region" description="Helical" evidence="1">
    <location>
        <begin position="253"/>
        <end position="278"/>
    </location>
</feature>
<keyword evidence="1" id="KW-0812">Transmembrane</keyword>
<reference evidence="2" key="1">
    <citation type="submission" date="2015-07" db="EMBL/GenBank/DDBJ databases">
        <title>Adaptation to a free-living lifestyle via gene acquisitions in the diplomonad Trepomonas sp. PC1.</title>
        <authorList>
            <person name="Xu F."/>
            <person name="Jerlstrom-Hultqvist J."/>
            <person name="Kolisko M."/>
            <person name="Simpson A.G.B."/>
            <person name="Roger A.J."/>
            <person name="Svard S.G."/>
            <person name="Andersson J.O."/>
        </authorList>
    </citation>
    <scope>NUCLEOTIDE SEQUENCE</scope>
    <source>
        <strain evidence="2">PC1</strain>
    </source>
</reference>
<dbReference type="AlphaFoldDB" id="A0A146JWB1"/>
<proteinExistence type="predicted"/>
<evidence type="ECO:0000313" key="2">
    <source>
        <dbReference type="EMBL" id="JAP88870.1"/>
    </source>
</evidence>
<sequence length="333" mass="38321">RCSSLNPHLLAVYVDFLSLDVDHRAQHFQRVFVPVVGRVHRSLVVELANLAKLLVPWQQILEELLEFVVPLRFDVVHHRFLQILEGVLGERLEVVVYLLKRNILLDDELKQLGGEFLGLDELLHLFQQLMEIVLDGLRHHKYVVGQVLIVSQAVVHRGDDLTLVALQELVHTVYNLLLDTKRLYNLLMGLQDLFINFFELLVQQLLLQQQLGLQILLNLQFLLLLQLNLNLLLDLLLEAGNVLGSLFAQLDRLFALLLDSLVLLLLVGIESLLVFGIIHDLFKLFRTLLVVLARFCHLFQLFSSIENIIPLKLLLQQNRCIVQCSSSQLFNRI</sequence>
<gene>
    <name evidence="2" type="ORF">TPC1_31635</name>
</gene>
<evidence type="ECO:0000256" key="1">
    <source>
        <dbReference type="SAM" id="Phobius"/>
    </source>
</evidence>
<feature type="non-terminal residue" evidence="2">
    <location>
        <position position="333"/>
    </location>
</feature>
<keyword evidence="1" id="KW-1133">Transmembrane helix</keyword>
<keyword evidence="1" id="KW-0472">Membrane</keyword>
<dbReference type="EMBL" id="GDID01007736">
    <property type="protein sequence ID" value="JAP88870.1"/>
    <property type="molecule type" value="Transcribed_RNA"/>
</dbReference>
<accession>A0A146JWB1</accession>
<organism evidence="2">
    <name type="scientific">Trepomonas sp. PC1</name>
    <dbReference type="NCBI Taxonomy" id="1076344"/>
    <lineage>
        <taxon>Eukaryota</taxon>
        <taxon>Metamonada</taxon>
        <taxon>Diplomonadida</taxon>
        <taxon>Hexamitidae</taxon>
        <taxon>Hexamitinae</taxon>
        <taxon>Trepomonas</taxon>
    </lineage>
</organism>
<name>A0A146JWB1_9EUKA</name>